<evidence type="ECO:0000256" key="3">
    <source>
        <dbReference type="ARBA" id="ARBA00022679"/>
    </source>
</evidence>
<comment type="caution">
    <text evidence="9">The sequence shown here is derived from an EMBL/GenBank/DDBJ whole genome shotgun (WGS) entry which is preliminary data.</text>
</comment>
<keyword evidence="10" id="KW-1185">Reference proteome</keyword>
<keyword evidence="7" id="KW-0902">Two-component regulatory system</keyword>
<feature type="domain" description="Histidine kinase" evidence="8">
    <location>
        <begin position="1"/>
        <end position="58"/>
    </location>
</feature>
<dbReference type="InterPro" id="IPR036890">
    <property type="entry name" value="HATPase_C_sf"/>
</dbReference>
<comment type="catalytic activity">
    <reaction evidence="1">
        <text>ATP + protein L-histidine = ADP + protein N-phospho-L-histidine.</text>
        <dbReference type="EC" id="2.7.13.3"/>
    </reaction>
</comment>
<dbReference type="PANTHER" id="PTHR43711">
    <property type="entry name" value="TWO-COMPONENT HISTIDINE KINASE"/>
    <property type="match status" value="1"/>
</dbReference>
<name>A0ABU5PRK9_9BACL</name>
<evidence type="ECO:0000256" key="1">
    <source>
        <dbReference type="ARBA" id="ARBA00000085"/>
    </source>
</evidence>
<dbReference type="InterPro" id="IPR005467">
    <property type="entry name" value="His_kinase_dom"/>
</dbReference>
<accession>A0ABU5PRK9</accession>
<evidence type="ECO:0000313" key="9">
    <source>
        <dbReference type="EMBL" id="MEA3572588.1"/>
    </source>
</evidence>
<organism evidence="9 10">
    <name type="scientific">Paenibacillus phoenicis</name>
    <dbReference type="NCBI Taxonomy" id="554117"/>
    <lineage>
        <taxon>Bacteria</taxon>
        <taxon>Bacillati</taxon>
        <taxon>Bacillota</taxon>
        <taxon>Bacilli</taxon>
        <taxon>Bacillales</taxon>
        <taxon>Paenibacillaceae</taxon>
        <taxon>Paenibacillus</taxon>
    </lineage>
</organism>
<evidence type="ECO:0000256" key="5">
    <source>
        <dbReference type="ARBA" id="ARBA00022777"/>
    </source>
</evidence>
<dbReference type="PANTHER" id="PTHR43711:SF1">
    <property type="entry name" value="HISTIDINE KINASE 1"/>
    <property type="match status" value="1"/>
</dbReference>
<dbReference type="PROSITE" id="PS50109">
    <property type="entry name" value="HIS_KIN"/>
    <property type="match status" value="1"/>
</dbReference>
<dbReference type="InterPro" id="IPR050736">
    <property type="entry name" value="Sensor_HK_Regulatory"/>
</dbReference>
<dbReference type="Proteomes" id="UP001292216">
    <property type="component" value="Unassembled WGS sequence"/>
</dbReference>
<gene>
    <name evidence="9" type="ORF">U9M73_21910</name>
</gene>
<dbReference type="Pfam" id="PF02518">
    <property type="entry name" value="HATPase_c"/>
    <property type="match status" value="1"/>
</dbReference>
<keyword evidence="3" id="KW-0808">Transferase</keyword>
<dbReference type="Gene3D" id="3.30.565.10">
    <property type="entry name" value="Histidine kinase-like ATPase, C-terminal domain"/>
    <property type="match status" value="1"/>
</dbReference>
<proteinExistence type="predicted"/>
<evidence type="ECO:0000256" key="6">
    <source>
        <dbReference type="ARBA" id="ARBA00022840"/>
    </source>
</evidence>
<evidence type="ECO:0000313" key="10">
    <source>
        <dbReference type="Proteomes" id="UP001292216"/>
    </source>
</evidence>
<dbReference type="EMBL" id="JAYERP010000003">
    <property type="protein sequence ID" value="MEA3572588.1"/>
    <property type="molecule type" value="Genomic_DNA"/>
</dbReference>
<dbReference type="EC" id="2.7.13.3" evidence="2"/>
<evidence type="ECO:0000256" key="2">
    <source>
        <dbReference type="ARBA" id="ARBA00012438"/>
    </source>
</evidence>
<reference evidence="9 10" key="1">
    <citation type="submission" date="2023-12" db="EMBL/GenBank/DDBJ databases">
        <title>Whole genome sequencing of Paenibacillus phoenicis isolated from the Phoenix Mars Lander spacecraft assembly facility.</title>
        <authorList>
            <person name="Garcia A."/>
            <person name="Venkateswaran K."/>
        </authorList>
    </citation>
    <scope>NUCLEOTIDE SEQUENCE [LARGE SCALE GENOMIC DNA]</scope>
    <source>
        <strain evidence="9 10">3PO2SA</strain>
    </source>
</reference>
<dbReference type="SUPFAM" id="SSF55874">
    <property type="entry name" value="ATPase domain of HSP90 chaperone/DNA topoisomerase II/histidine kinase"/>
    <property type="match status" value="1"/>
</dbReference>
<dbReference type="GO" id="GO:0016301">
    <property type="term" value="F:kinase activity"/>
    <property type="evidence" value="ECO:0007669"/>
    <property type="project" value="UniProtKB-KW"/>
</dbReference>
<dbReference type="InterPro" id="IPR003594">
    <property type="entry name" value="HATPase_dom"/>
</dbReference>
<protein>
    <recommendedName>
        <fullName evidence="2">histidine kinase</fullName>
        <ecNumber evidence="2">2.7.13.3</ecNumber>
    </recommendedName>
</protein>
<dbReference type="InterPro" id="IPR004358">
    <property type="entry name" value="Sig_transdc_His_kin-like_C"/>
</dbReference>
<sequence>MRRMFDKFYQGDPSRSMTGTGLGLTIVKRIIDLCEGTVEVDSELGVGSVFTIRLTLGIDLQSKGP</sequence>
<evidence type="ECO:0000256" key="4">
    <source>
        <dbReference type="ARBA" id="ARBA00022741"/>
    </source>
</evidence>
<evidence type="ECO:0000256" key="7">
    <source>
        <dbReference type="ARBA" id="ARBA00023012"/>
    </source>
</evidence>
<dbReference type="PRINTS" id="PR00344">
    <property type="entry name" value="BCTRLSENSOR"/>
</dbReference>
<evidence type="ECO:0000259" key="8">
    <source>
        <dbReference type="PROSITE" id="PS50109"/>
    </source>
</evidence>
<keyword evidence="5 9" id="KW-0418">Kinase</keyword>
<keyword evidence="4" id="KW-0547">Nucleotide-binding</keyword>
<keyword evidence="6" id="KW-0067">ATP-binding</keyword>
<dbReference type="RefSeq" id="WP_323079278.1">
    <property type="nucleotide sequence ID" value="NZ_CBCSKM010000030.1"/>
</dbReference>